<evidence type="ECO:0000313" key="1">
    <source>
        <dbReference type="EMBL" id="TKT90740.1"/>
    </source>
</evidence>
<reference evidence="1 2" key="1">
    <citation type="submission" date="2019-05" db="EMBL/GenBank/DDBJ databases">
        <title>Dyadobacter AR-3-8 sp. nov., isolated from arctic soil.</title>
        <authorList>
            <person name="Chaudhary D.K."/>
        </authorList>
    </citation>
    <scope>NUCLEOTIDE SEQUENCE [LARGE SCALE GENOMIC DNA]</scope>
    <source>
        <strain evidence="1 2">AR-3-8</strain>
    </source>
</reference>
<name>A0A4U6D0M1_9BACT</name>
<proteinExistence type="predicted"/>
<evidence type="ECO:0000313" key="2">
    <source>
        <dbReference type="Proteomes" id="UP000304900"/>
    </source>
</evidence>
<dbReference type="OrthoDB" id="952674at2"/>
<dbReference type="EMBL" id="SZVO01000008">
    <property type="protein sequence ID" value="TKT90740.1"/>
    <property type="molecule type" value="Genomic_DNA"/>
</dbReference>
<dbReference type="RefSeq" id="WP_137341284.1">
    <property type="nucleotide sequence ID" value="NZ_BSQH01000003.1"/>
</dbReference>
<dbReference type="Gene3D" id="2.160.20.120">
    <property type="match status" value="1"/>
</dbReference>
<dbReference type="Proteomes" id="UP000304900">
    <property type="component" value="Unassembled WGS sequence"/>
</dbReference>
<sequence length="225" mass="24929">MKHSNILIIGLLAIILLFVAGSNLVLKAEFEKIDQKDPFSGYKREILKPFSYVKINGKQVGVTQIQPGAAFQIHYITDRKMLDWKINGDTLELTHKAISDEAADRYFDFDSKPAIYISAPKLSGVDVSNTVNIIKGWKTTDFILNQKGKSTLLTENSISNLSARLNSGGYLLINGKNKIGKSNILVKDSSELSSDKDVFNSFEVSVDSLAKIKLPGSLYKKITKL</sequence>
<accession>A0A4U6D0M1</accession>
<gene>
    <name evidence="1" type="ORF">FDK13_17380</name>
</gene>
<organism evidence="1 2">
    <name type="scientific">Dyadobacter frigoris</name>
    <dbReference type="NCBI Taxonomy" id="2576211"/>
    <lineage>
        <taxon>Bacteria</taxon>
        <taxon>Pseudomonadati</taxon>
        <taxon>Bacteroidota</taxon>
        <taxon>Cytophagia</taxon>
        <taxon>Cytophagales</taxon>
        <taxon>Spirosomataceae</taxon>
        <taxon>Dyadobacter</taxon>
    </lineage>
</organism>
<protein>
    <submittedName>
        <fullName evidence="1">Uncharacterized protein</fullName>
    </submittedName>
</protein>
<dbReference type="AlphaFoldDB" id="A0A4U6D0M1"/>
<keyword evidence="2" id="KW-1185">Reference proteome</keyword>
<comment type="caution">
    <text evidence="1">The sequence shown here is derived from an EMBL/GenBank/DDBJ whole genome shotgun (WGS) entry which is preliminary data.</text>
</comment>